<protein>
    <recommendedName>
        <fullName evidence="2">HNH nuclease domain-containing protein</fullName>
    </recommendedName>
</protein>
<evidence type="ECO:0000259" key="2">
    <source>
        <dbReference type="Pfam" id="PF13391"/>
    </source>
</evidence>
<accession>A0A443HRN0</accession>
<keyword evidence="4" id="KW-1185">Reference proteome</keyword>
<evidence type="ECO:0000313" key="4">
    <source>
        <dbReference type="Proteomes" id="UP000283841"/>
    </source>
</evidence>
<sequence>MASTERPSPSEMSPLTQISSVELQMLSVDQILDKYEPVNGKDDTIKILRAFLDDLPLDGKKNLMDDIEACSLNLKALADSLRDEVLGPLRAMGGQTAEPTPNPRPGREESVEIMASNIVESASRNDQKWLKECCLKRDGQRCIISGIFDYNYVQKNALDEEGEETECTHIIPFAMGHFETDAKARELQGTWVAMRRYFPILTDPTHHFSQENINECRNAMTLHHGLHRNFGKFRIALDPTEKENEYNILQFRATATAKRFLPANNKILFTQHDSRYAMPSPELLRIHAIIAKVLRASGQAEYIDKILQDRDNTGVLATDGSSNVGAFLSMSQLSLIAAPARSMSENVRPGGEKQAERRSEARFGERQENFGQ</sequence>
<name>A0A443HRN0_BYSSP</name>
<comment type="caution">
    <text evidence="3">The sequence shown here is derived from an EMBL/GenBank/DDBJ whole genome shotgun (WGS) entry which is preliminary data.</text>
</comment>
<dbReference type="InterPro" id="IPR003615">
    <property type="entry name" value="HNH_nuc"/>
</dbReference>
<dbReference type="Pfam" id="PF13391">
    <property type="entry name" value="HNH_2"/>
    <property type="match status" value="1"/>
</dbReference>
<dbReference type="EMBL" id="RCNU01000007">
    <property type="protein sequence ID" value="RWQ94461.1"/>
    <property type="molecule type" value="Genomic_DNA"/>
</dbReference>
<feature type="compositionally biased region" description="Basic and acidic residues" evidence="1">
    <location>
        <begin position="350"/>
        <end position="372"/>
    </location>
</feature>
<feature type="domain" description="HNH nuclease" evidence="2">
    <location>
        <begin position="142"/>
        <end position="238"/>
    </location>
</feature>
<dbReference type="AlphaFoldDB" id="A0A443HRN0"/>
<evidence type="ECO:0000256" key="1">
    <source>
        <dbReference type="SAM" id="MobiDB-lite"/>
    </source>
</evidence>
<dbReference type="GeneID" id="39596327"/>
<organism evidence="3 4">
    <name type="scientific">Byssochlamys spectabilis</name>
    <name type="common">Paecilomyces variotii</name>
    <dbReference type="NCBI Taxonomy" id="264951"/>
    <lineage>
        <taxon>Eukaryota</taxon>
        <taxon>Fungi</taxon>
        <taxon>Dikarya</taxon>
        <taxon>Ascomycota</taxon>
        <taxon>Pezizomycotina</taxon>
        <taxon>Eurotiomycetes</taxon>
        <taxon>Eurotiomycetidae</taxon>
        <taxon>Eurotiales</taxon>
        <taxon>Thermoascaceae</taxon>
        <taxon>Paecilomyces</taxon>
    </lineage>
</organism>
<gene>
    <name evidence="3" type="ORF">C8Q69DRAFT_293098</name>
</gene>
<proteinExistence type="predicted"/>
<feature type="region of interest" description="Disordered" evidence="1">
    <location>
        <begin position="341"/>
        <end position="372"/>
    </location>
</feature>
<dbReference type="VEuPathDB" id="FungiDB:C8Q69DRAFT_293098"/>
<dbReference type="STRING" id="264951.A0A443HRN0"/>
<reference evidence="3 4" key="1">
    <citation type="journal article" date="2018" name="Front. Microbiol.">
        <title>Genomic and genetic insights into a cosmopolitan fungus, Paecilomyces variotii (Eurotiales).</title>
        <authorList>
            <person name="Urquhart A.S."/>
            <person name="Mondo S.J."/>
            <person name="Makela M.R."/>
            <person name="Hane J.K."/>
            <person name="Wiebenga A."/>
            <person name="He G."/>
            <person name="Mihaltcheva S."/>
            <person name="Pangilinan J."/>
            <person name="Lipzen A."/>
            <person name="Barry K."/>
            <person name="de Vries R.P."/>
            <person name="Grigoriev I.V."/>
            <person name="Idnurm A."/>
        </authorList>
    </citation>
    <scope>NUCLEOTIDE SEQUENCE [LARGE SCALE GENOMIC DNA]</scope>
    <source>
        <strain evidence="3 4">CBS 101075</strain>
    </source>
</reference>
<dbReference type="Proteomes" id="UP000283841">
    <property type="component" value="Unassembled WGS sequence"/>
</dbReference>
<evidence type="ECO:0000313" key="3">
    <source>
        <dbReference type="EMBL" id="RWQ94461.1"/>
    </source>
</evidence>
<dbReference type="RefSeq" id="XP_028484106.1">
    <property type="nucleotide sequence ID" value="XM_028627050.1"/>
</dbReference>